<gene>
    <name evidence="7" type="ORF">JIN83_16260</name>
</gene>
<comment type="function">
    <text evidence="4">Binds together with bS18 to 16S ribosomal RNA.</text>
</comment>
<reference evidence="7" key="1">
    <citation type="submission" date="2021-01" db="EMBL/GenBank/DDBJ databases">
        <title>Modified the classification status of verrucomicrobia.</title>
        <authorList>
            <person name="Feng X."/>
        </authorList>
    </citation>
    <scope>NUCLEOTIDE SEQUENCE</scope>
    <source>
        <strain evidence="7">5K15</strain>
    </source>
</reference>
<organism evidence="7 8">
    <name type="scientific">Oceaniferula flava</name>
    <dbReference type="NCBI Taxonomy" id="2800421"/>
    <lineage>
        <taxon>Bacteria</taxon>
        <taxon>Pseudomonadati</taxon>
        <taxon>Verrucomicrobiota</taxon>
        <taxon>Verrucomicrobiia</taxon>
        <taxon>Verrucomicrobiales</taxon>
        <taxon>Verrucomicrobiaceae</taxon>
        <taxon>Oceaniferula</taxon>
    </lineage>
</organism>
<dbReference type="GO" id="GO:0003735">
    <property type="term" value="F:structural constituent of ribosome"/>
    <property type="evidence" value="ECO:0007669"/>
    <property type="project" value="InterPro"/>
</dbReference>
<dbReference type="GO" id="GO:0019843">
    <property type="term" value="F:rRNA binding"/>
    <property type="evidence" value="ECO:0007669"/>
    <property type="project" value="InterPro"/>
</dbReference>
<protein>
    <recommendedName>
        <fullName evidence="5">Small ribosomal subunit protein bS6</fullName>
    </recommendedName>
    <alternativeName>
        <fullName evidence="6">30S ribosomal protein S6</fullName>
    </alternativeName>
</protein>
<keyword evidence="2 7" id="KW-0689">Ribosomal protein</keyword>
<keyword evidence="3" id="KW-0687">Ribonucleoprotein</keyword>
<keyword evidence="8" id="KW-1185">Reference proteome</keyword>
<dbReference type="GO" id="GO:1990904">
    <property type="term" value="C:ribonucleoprotein complex"/>
    <property type="evidence" value="ECO:0007669"/>
    <property type="project" value="UniProtKB-KW"/>
</dbReference>
<dbReference type="GO" id="GO:0005840">
    <property type="term" value="C:ribosome"/>
    <property type="evidence" value="ECO:0007669"/>
    <property type="project" value="UniProtKB-KW"/>
</dbReference>
<comment type="caution">
    <text evidence="7">The sequence shown here is derived from an EMBL/GenBank/DDBJ whole genome shotgun (WGS) entry which is preliminary data.</text>
</comment>
<dbReference type="Pfam" id="PF01250">
    <property type="entry name" value="Ribosomal_S6"/>
    <property type="match status" value="1"/>
</dbReference>
<dbReference type="Proteomes" id="UP000634206">
    <property type="component" value="Unassembled WGS sequence"/>
</dbReference>
<accession>A0AAE2VDZ5</accession>
<dbReference type="InterPro" id="IPR035980">
    <property type="entry name" value="Ribosomal_bS6_sf"/>
</dbReference>
<dbReference type="CDD" id="cd00473">
    <property type="entry name" value="bS6"/>
    <property type="match status" value="1"/>
</dbReference>
<sequence length="95" mass="10611">MSRKYEGLIVLNSKGQEDSINDLVSSVAKEMEAGGAKMDEIQQLGRKKFAYNARHLEGGHYVNYIFEADASAIEKIQGALSLNDTVHLQHYQRLA</sequence>
<dbReference type="InterPro" id="IPR000529">
    <property type="entry name" value="Ribosomal_bS6"/>
</dbReference>
<evidence type="ECO:0000313" key="7">
    <source>
        <dbReference type="EMBL" id="MBK1856526.1"/>
    </source>
</evidence>
<evidence type="ECO:0000256" key="2">
    <source>
        <dbReference type="ARBA" id="ARBA00022980"/>
    </source>
</evidence>
<dbReference type="InterPro" id="IPR014717">
    <property type="entry name" value="Transl_elong_EF1B/ribsomal_bS6"/>
</dbReference>
<dbReference type="AlphaFoldDB" id="A0AAE2VDZ5"/>
<evidence type="ECO:0000256" key="1">
    <source>
        <dbReference type="ARBA" id="ARBA00009512"/>
    </source>
</evidence>
<proteinExistence type="inferred from homology"/>
<evidence type="ECO:0000256" key="5">
    <source>
        <dbReference type="ARBA" id="ARBA00035294"/>
    </source>
</evidence>
<evidence type="ECO:0000256" key="3">
    <source>
        <dbReference type="ARBA" id="ARBA00023274"/>
    </source>
</evidence>
<evidence type="ECO:0000256" key="4">
    <source>
        <dbReference type="ARBA" id="ARBA00035104"/>
    </source>
</evidence>
<name>A0AAE2VDZ5_9BACT</name>
<dbReference type="Gene3D" id="3.30.70.60">
    <property type="match status" value="1"/>
</dbReference>
<dbReference type="GO" id="GO:0006412">
    <property type="term" value="P:translation"/>
    <property type="evidence" value="ECO:0007669"/>
    <property type="project" value="InterPro"/>
</dbReference>
<dbReference type="InterPro" id="IPR020814">
    <property type="entry name" value="Ribosomal_S6_plastid/chlpt"/>
</dbReference>
<comment type="similarity">
    <text evidence="1">Belongs to the bacterial ribosomal protein bS6 family.</text>
</comment>
<dbReference type="RefSeq" id="WP_309491146.1">
    <property type="nucleotide sequence ID" value="NZ_JAENIG010000015.1"/>
</dbReference>
<dbReference type="SUPFAM" id="SSF54995">
    <property type="entry name" value="Ribosomal protein S6"/>
    <property type="match status" value="1"/>
</dbReference>
<evidence type="ECO:0000313" key="8">
    <source>
        <dbReference type="Proteomes" id="UP000634206"/>
    </source>
</evidence>
<dbReference type="EMBL" id="JAENIG010000015">
    <property type="protein sequence ID" value="MBK1856526.1"/>
    <property type="molecule type" value="Genomic_DNA"/>
</dbReference>
<evidence type="ECO:0000256" key="6">
    <source>
        <dbReference type="ARBA" id="ARBA00035520"/>
    </source>
</evidence>